<gene>
    <name evidence="2" type="ORF">SPARVUS_LOCUS4470750</name>
</gene>
<protein>
    <submittedName>
        <fullName evidence="2">Uncharacterized protein</fullName>
    </submittedName>
</protein>
<evidence type="ECO:0000313" key="2">
    <source>
        <dbReference type="EMBL" id="CAI9555866.1"/>
    </source>
</evidence>
<keyword evidence="3" id="KW-1185">Reference proteome</keyword>
<evidence type="ECO:0000256" key="1">
    <source>
        <dbReference type="SAM" id="MobiDB-lite"/>
    </source>
</evidence>
<feature type="region of interest" description="Disordered" evidence="1">
    <location>
        <begin position="57"/>
        <end position="84"/>
    </location>
</feature>
<sequence length="84" mass="9183">NLITLAASKCAASQRLGLDAERPHICVQLRNTCAESARLARSRHTCPVLTERSRSPLSIGTFPDHVTANHGGHMTLKPRPSSRR</sequence>
<reference evidence="2" key="1">
    <citation type="submission" date="2023-05" db="EMBL/GenBank/DDBJ databases">
        <authorList>
            <person name="Stuckert A."/>
        </authorList>
    </citation>
    <scope>NUCLEOTIDE SEQUENCE</scope>
</reference>
<dbReference type="Proteomes" id="UP001162483">
    <property type="component" value="Unassembled WGS sequence"/>
</dbReference>
<dbReference type="EMBL" id="CATNWA010008312">
    <property type="protein sequence ID" value="CAI9555866.1"/>
    <property type="molecule type" value="Genomic_DNA"/>
</dbReference>
<comment type="caution">
    <text evidence="2">The sequence shown here is derived from an EMBL/GenBank/DDBJ whole genome shotgun (WGS) entry which is preliminary data.</text>
</comment>
<accession>A0ABN9C736</accession>
<name>A0ABN9C736_9NEOB</name>
<organism evidence="2 3">
    <name type="scientific">Staurois parvus</name>
    <dbReference type="NCBI Taxonomy" id="386267"/>
    <lineage>
        <taxon>Eukaryota</taxon>
        <taxon>Metazoa</taxon>
        <taxon>Chordata</taxon>
        <taxon>Craniata</taxon>
        <taxon>Vertebrata</taxon>
        <taxon>Euteleostomi</taxon>
        <taxon>Amphibia</taxon>
        <taxon>Batrachia</taxon>
        <taxon>Anura</taxon>
        <taxon>Neobatrachia</taxon>
        <taxon>Ranoidea</taxon>
        <taxon>Ranidae</taxon>
        <taxon>Staurois</taxon>
    </lineage>
</organism>
<evidence type="ECO:0000313" key="3">
    <source>
        <dbReference type="Proteomes" id="UP001162483"/>
    </source>
</evidence>
<feature type="non-terminal residue" evidence="2">
    <location>
        <position position="84"/>
    </location>
</feature>
<feature type="non-terminal residue" evidence="2">
    <location>
        <position position="1"/>
    </location>
</feature>
<proteinExistence type="predicted"/>